<evidence type="ECO:0000313" key="2">
    <source>
        <dbReference type="EMBL" id="UJO20645.1"/>
    </source>
</evidence>
<dbReference type="RefSeq" id="XP_047765011.1">
    <property type="nucleotide sequence ID" value="XM_047910147.1"/>
</dbReference>
<gene>
    <name evidence="2" type="ORF">CLAFUR5_10999</name>
</gene>
<reference evidence="2" key="2">
    <citation type="journal article" date="2022" name="Microb. Genom.">
        <title>A chromosome-scale genome assembly of the tomato pathogen Cladosporium fulvum reveals a compartmentalized genome architecture and the presence of a dispensable chromosome.</title>
        <authorList>
            <person name="Zaccaron A.Z."/>
            <person name="Chen L.H."/>
            <person name="Samaras A."/>
            <person name="Stergiopoulos I."/>
        </authorList>
    </citation>
    <scope>NUCLEOTIDE SEQUENCE</scope>
    <source>
        <strain evidence="2">Race5_Kim</strain>
    </source>
</reference>
<proteinExistence type="predicted"/>
<sequence>MPPSPPQTPTPSSVYSRSVMDTPSAPRRRHGRIVPAFRTPRCGEDFARYPRRSRIANVHDLPGRHEGERIAFKHIDAGDNPVYKPSVVSAARKNSAVSPKKIIEKPFSEVTINAVAASFIDAHIAMPCVTNTLCHRLTCGHTVCTATPEVCAKNCTGPHDSGQPRNRETLFECMQCITDHIQDMQYGRLTMFALELADLAKKRNEPSDWIHKKIDLVQAGWRDNDLQEMNDLREKGQGRHCQALWIEPEMQDLVDTSNKASRMPSRTALEQYASPTWLQRPTPEPSTPRSRMSLDVSARNSVSSIATTDSGVPSLRQSVTEIFARRDKKETVATQQNPAVYGQALTTAATTLFIQDDPEAEDVTMEFE</sequence>
<evidence type="ECO:0000313" key="3">
    <source>
        <dbReference type="Proteomes" id="UP000756132"/>
    </source>
</evidence>
<dbReference type="EMBL" id="CP090170">
    <property type="protein sequence ID" value="UJO20645.1"/>
    <property type="molecule type" value="Genomic_DNA"/>
</dbReference>
<dbReference type="OMA" id="ECMQCIT"/>
<reference evidence="2" key="1">
    <citation type="submission" date="2021-12" db="EMBL/GenBank/DDBJ databases">
        <authorList>
            <person name="Zaccaron A."/>
            <person name="Stergiopoulos I."/>
        </authorList>
    </citation>
    <scope>NUCLEOTIDE SEQUENCE</scope>
    <source>
        <strain evidence="2">Race5_Kim</strain>
    </source>
</reference>
<accession>A0A9Q8PDW5</accession>
<dbReference type="OrthoDB" id="3640311at2759"/>
<feature type="region of interest" description="Disordered" evidence="1">
    <location>
        <begin position="1"/>
        <end position="28"/>
    </location>
</feature>
<organism evidence="2 3">
    <name type="scientific">Passalora fulva</name>
    <name type="common">Tomato leaf mold</name>
    <name type="synonym">Cladosporium fulvum</name>
    <dbReference type="NCBI Taxonomy" id="5499"/>
    <lineage>
        <taxon>Eukaryota</taxon>
        <taxon>Fungi</taxon>
        <taxon>Dikarya</taxon>
        <taxon>Ascomycota</taxon>
        <taxon>Pezizomycotina</taxon>
        <taxon>Dothideomycetes</taxon>
        <taxon>Dothideomycetidae</taxon>
        <taxon>Mycosphaerellales</taxon>
        <taxon>Mycosphaerellaceae</taxon>
        <taxon>Fulvia</taxon>
    </lineage>
</organism>
<dbReference type="KEGG" id="ffu:CLAFUR5_10999"/>
<evidence type="ECO:0000256" key="1">
    <source>
        <dbReference type="SAM" id="MobiDB-lite"/>
    </source>
</evidence>
<dbReference type="Proteomes" id="UP000756132">
    <property type="component" value="Chromosome 8"/>
</dbReference>
<protein>
    <submittedName>
        <fullName evidence="2">Uncharacterized protein</fullName>
    </submittedName>
</protein>
<keyword evidence="3" id="KW-1185">Reference proteome</keyword>
<name>A0A9Q8PDW5_PASFU</name>
<dbReference type="GeneID" id="71990877"/>
<dbReference type="AlphaFoldDB" id="A0A9Q8PDW5"/>